<dbReference type="InterPro" id="IPR018797">
    <property type="entry name" value="FAM98"/>
</dbReference>
<evidence type="ECO:0000256" key="2">
    <source>
        <dbReference type="SAM" id="MobiDB-lite"/>
    </source>
</evidence>
<dbReference type="OMA" id="TEKQWFA"/>
<accession>A0A8I6RQP4</accession>
<evidence type="ECO:0000313" key="3">
    <source>
        <dbReference type="EnsemblMetazoa" id="XP_014249690.1"/>
    </source>
</evidence>
<comment type="similarity">
    <text evidence="1">Belongs to the FAM98 family.</text>
</comment>
<dbReference type="EnsemblMetazoa" id="XM_014394204.2">
    <property type="protein sequence ID" value="XP_014249690.1"/>
    <property type="gene ID" value="LOC106666770"/>
</dbReference>
<dbReference type="PANTHER" id="PTHR31353:SF1">
    <property type="entry name" value="PROTEIN FAM98B"/>
    <property type="match status" value="1"/>
</dbReference>
<dbReference type="PANTHER" id="PTHR31353">
    <property type="entry name" value="FAM98"/>
    <property type="match status" value="1"/>
</dbReference>
<feature type="compositionally biased region" description="Gly residues" evidence="2">
    <location>
        <begin position="319"/>
        <end position="341"/>
    </location>
</feature>
<evidence type="ECO:0000256" key="1">
    <source>
        <dbReference type="ARBA" id="ARBA00007218"/>
    </source>
</evidence>
<sequence>MDLDVIESLQDLNYPLDEEGLRAAVAEGPLSPQYTECVEWMTKELKFLYCLDEHVNAITSSEDVPSFLMEITSFLKELGCEYKSLTEGKIQDRLQSQEDRLKLLDYLITELLGARIISNRNPASNNLKLVINETPTAACMKKMLIALKIPRPPDNVTSNMLFAKIKTKVEESSQKCISDPLFTGQLSEKQWKSLEKIQQELQQEYAIRRQMLLKRLDVTIQSFQWSERMKGRENEIATHFSEKRNLMTTKPNIKLSDLLAARHHLAILEKTSNSNVRKNTQSSVNKLIIGAVPDRGGRPADQQPPPPEMPSWAPRASGPPGGGGGGGGRGGGGGGRGGGNDRGPRVQGGWNSGDNYRGGGGGGHRGGGYQGNNYQGSGGYHGGRGGGGRGGSDRHGRDRRY</sequence>
<dbReference type="KEGG" id="clec:106666770"/>
<dbReference type="AlphaFoldDB" id="A0A8I6RQP4"/>
<feature type="compositionally biased region" description="Basic and acidic residues" evidence="2">
    <location>
        <begin position="391"/>
        <end position="401"/>
    </location>
</feature>
<dbReference type="OrthoDB" id="512356at2759"/>
<feature type="compositionally biased region" description="Gly residues" evidence="2">
    <location>
        <begin position="356"/>
        <end position="390"/>
    </location>
</feature>
<evidence type="ECO:0008006" key="5">
    <source>
        <dbReference type="Google" id="ProtNLM"/>
    </source>
</evidence>
<dbReference type="GO" id="GO:0072669">
    <property type="term" value="C:tRNA-splicing ligase complex"/>
    <property type="evidence" value="ECO:0007669"/>
    <property type="project" value="TreeGrafter"/>
</dbReference>
<gene>
    <name evidence="3" type="primary">106666770</name>
</gene>
<proteinExistence type="inferred from homology"/>
<keyword evidence="4" id="KW-1185">Reference proteome</keyword>
<name>A0A8I6RQP4_CIMLE</name>
<protein>
    <recommendedName>
        <fullName evidence="5">Protein FAM98A</fullName>
    </recommendedName>
</protein>
<organism evidence="3 4">
    <name type="scientific">Cimex lectularius</name>
    <name type="common">Bed bug</name>
    <name type="synonym">Acanthia lectularia</name>
    <dbReference type="NCBI Taxonomy" id="79782"/>
    <lineage>
        <taxon>Eukaryota</taxon>
        <taxon>Metazoa</taxon>
        <taxon>Ecdysozoa</taxon>
        <taxon>Arthropoda</taxon>
        <taxon>Hexapoda</taxon>
        <taxon>Insecta</taxon>
        <taxon>Pterygota</taxon>
        <taxon>Neoptera</taxon>
        <taxon>Paraneoptera</taxon>
        <taxon>Hemiptera</taxon>
        <taxon>Heteroptera</taxon>
        <taxon>Panheteroptera</taxon>
        <taxon>Cimicomorpha</taxon>
        <taxon>Cimicidae</taxon>
        <taxon>Cimex</taxon>
    </lineage>
</organism>
<evidence type="ECO:0000313" key="4">
    <source>
        <dbReference type="Proteomes" id="UP000494040"/>
    </source>
</evidence>
<dbReference type="Pfam" id="PF10239">
    <property type="entry name" value="DUF2465"/>
    <property type="match status" value="1"/>
</dbReference>
<feature type="region of interest" description="Disordered" evidence="2">
    <location>
        <begin position="291"/>
        <end position="401"/>
    </location>
</feature>
<dbReference type="Proteomes" id="UP000494040">
    <property type="component" value="Unassembled WGS sequence"/>
</dbReference>
<reference evidence="3" key="1">
    <citation type="submission" date="2022-01" db="UniProtKB">
        <authorList>
            <consortium name="EnsemblMetazoa"/>
        </authorList>
    </citation>
    <scope>IDENTIFICATION</scope>
</reference>